<dbReference type="InterPro" id="IPR013324">
    <property type="entry name" value="RNA_pol_sigma_r3/r4-like"/>
</dbReference>
<dbReference type="GO" id="GO:0003677">
    <property type="term" value="F:DNA binding"/>
    <property type="evidence" value="ECO:0007669"/>
    <property type="project" value="InterPro"/>
</dbReference>
<dbReference type="Gene3D" id="1.10.10.10">
    <property type="entry name" value="Winged helix-like DNA-binding domain superfamily/Winged helix DNA-binding domain"/>
    <property type="match status" value="1"/>
</dbReference>
<feature type="domain" description="RNA polymerase sigma-70 region 2" evidence="5">
    <location>
        <begin position="25"/>
        <end position="91"/>
    </location>
</feature>
<keyword evidence="4" id="KW-0804">Transcription</keyword>
<dbReference type="PANTHER" id="PTHR43133:SF60">
    <property type="entry name" value="RNA POLYMERASE SIGMA FACTOR SIGV"/>
    <property type="match status" value="1"/>
</dbReference>
<dbReference type="InterPro" id="IPR039425">
    <property type="entry name" value="RNA_pol_sigma-70-like"/>
</dbReference>
<comment type="caution">
    <text evidence="7">The sequence shown here is derived from an EMBL/GenBank/DDBJ whole genome shotgun (WGS) entry which is preliminary data.</text>
</comment>
<dbReference type="Pfam" id="PF04542">
    <property type="entry name" value="Sigma70_r2"/>
    <property type="match status" value="1"/>
</dbReference>
<proteinExistence type="inferred from homology"/>
<sequence>MERNNSEKKIILDCLKGDNESLESLISLYLKPVYNFIYRYIGNAQDADDITQEVFIKMWRSLKKFDQNKNFKTWIFHIAKNTAIDFLKKKKDVSFSAFESEEGKNILTEMLADTALSAKDASEKEETAQALNSAVGKIPQKYGKVLSLYYYDQFNFREIAERLNESINTIKSRHRRALLILRKILGRNSLHQN</sequence>
<keyword evidence="2" id="KW-0805">Transcription regulation</keyword>
<dbReference type="InterPro" id="IPR013249">
    <property type="entry name" value="RNA_pol_sigma70_r4_t2"/>
</dbReference>
<dbReference type="InterPro" id="IPR036388">
    <property type="entry name" value="WH-like_DNA-bd_sf"/>
</dbReference>
<keyword evidence="3" id="KW-0731">Sigma factor</keyword>
<dbReference type="GO" id="GO:0006352">
    <property type="term" value="P:DNA-templated transcription initiation"/>
    <property type="evidence" value="ECO:0007669"/>
    <property type="project" value="InterPro"/>
</dbReference>
<name>A0A0G0SIN3_9BACT</name>
<feature type="domain" description="RNA polymerase sigma factor 70 region 4 type 2" evidence="6">
    <location>
        <begin position="129"/>
        <end position="179"/>
    </location>
</feature>
<dbReference type="EMBL" id="LBXR01000012">
    <property type="protein sequence ID" value="KKR34565.1"/>
    <property type="molecule type" value="Genomic_DNA"/>
</dbReference>
<dbReference type="InterPro" id="IPR007627">
    <property type="entry name" value="RNA_pol_sigma70_r2"/>
</dbReference>
<evidence type="ECO:0000256" key="1">
    <source>
        <dbReference type="ARBA" id="ARBA00010641"/>
    </source>
</evidence>
<evidence type="ECO:0000256" key="4">
    <source>
        <dbReference type="ARBA" id="ARBA00023163"/>
    </source>
</evidence>
<dbReference type="Gene3D" id="1.10.1740.10">
    <property type="match status" value="1"/>
</dbReference>
<accession>A0A0G0SIN3</accession>
<dbReference type="STRING" id="1619037.UT67_C0012G0008"/>
<evidence type="ECO:0000313" key="7">
    <source>
        <dbReference type="EMBL" id="KKR34565.1"/>
    </source>
</evidence>
<dbReference type="Pfam" id="PF08281">
    <property type="entry name" value="Sigma70_r4_2"/>
    <property type="match status" value="1"/>
</dbReference>
<dbReference type="SUPFAM" id="SSF88659">
    <property type="entry name" value="Sigma3 and sigma4 domains of RNA polymerase sigma factors"/>
    <property type="match status" value="1"/>
</dbReference>
<dbReference type="Proteomes" id="UP000034855">
    <property type="component" value="Unassembled WGS sequence"/>
</dbReference>
<evidence type="ECO:0000259" key="6">
    <source>
        <dbReference type="Pfam" id="PF08281"/>
    </source>
</evidence>
<protein>
    <submittedName>
        <fullName evidence="7">RNA polymerase sigma factor</fullName>
    </submittedName>
</protein>
<evidence type="ECO:0000256" key="3">
    <source>
        <dbReference type="ARBA" id="ARBA00023082"/>
    </source>
</evidence>
<dbReference type="NCBIfam" id="TIGR02937">
    <property type="entry name" value="sigma70-ECF"/>
    <property type="match status" value="1"/>
</dbReference>
<organism evidence="7 8">
    <name type="scientific">Candidatus Magasanikbacteria bacterium GW2011_GWA2_40_10</name>
    <dbReference type="NCBI Taxonomy" id="1619037"/>
    <lineage>
        <taxon>Bacteria</taxon>
        <taxon>Candidatus Magasanikiibacteriota</taxon>
    </lineage>
</organism>
<evidence type="ECO:0000259" key="5">
    <source>
        <dbReference type="Pfam" id="PF04542"/>
    </source>
</evidence>
<reference evidence="7 8" key="1">
    <citation type="journal article" date="2015" name="Nature">
        <title>rRNA introns, odd ribosomes, and small enigmatic genomes across a large radiation of phyla.</title>
        <authorList>
            <person name="Brown C.T."/>
            <person name="Hug L.A."/>
            <person name="Thomas B.C."/>
            <person name="Sharon I."/>
            <person name="Castelle C.J."/>
            <person name="Singh A."/>
            <person name="Wilkins M.J."/>
            <person name="Williams K.H."/>
            <person name="Banfield J.F."/>
        </authorList>
    </citation>
    <scope>NUCLEOTIDE SEQUENCE [LARGE SCALE GENOMIC DNA]</scope>
</reference>
<comment type="similarity">
    <text evidence="1">Belongs to the sigma-70 factor family. ECF subfamily.</text>
</comment>
<dbReference type="AlphaFoldDB" id="A0A0G0SIN3"/>
<evidence type="ECO:0000313" key="8">
    <source>
        <dbReference type="Proteomes" id="UP000034855"/>
    </source>
</evidence>
<dbReference type="GO" id="GO:0016987">
    <property type="term" value="F:sigma factor activity"/>
    <property type="evidence" value="ECO:0007669"/>
    <property type="project" value="UniProtKB-KW"/>
</dbReference>
<gene>
    <name evidence="7" type="ORF">UT67_C0012G0008</name>
</gene>
<dbReference type="SUPFAM" id="SSF88946">
    <property type="entry name" value="Sigma2 domain of RNA polymerase sigma factors"/>
    <property type="match status" value="1"/>
</dbReference>
<dbReference type="CDD" id="cd06171">
    <property type="entry name" value="Sigma70_r4"/>
    <property type="match status" value="1"/>
</dbReference>
<evidence type="ECO:0000256" key="2">
    <source>
        <dbReference type="ARBA" id="ARBA00023015"/>
    </source>
</evidence>
<dbReference type="PANTHER" id="PTHR43133">
    <property type="entry name" value="RNA POLYMERASE ECF-TYPE SIGMA FACTO"/>
    <property type="match status" value="1"/>
</dbReference>
<dbReference type="InterPro" id="IPR014284">
    <property type="entry name" value="RNA_pol_sigma-70_dom"/>
</dbReference>
<dbReference type="InterPro" id="IPR013325">
    <property type="entry name" value="RNA_pol_sigma_r2"/>
</dbReference>